<evidence type="ECO:0000256" key="9">
    <source>
        <dbReference type="ARBA" id="ARBA00022643"/>
    </source>
</evidence>
<evidence type="ECO:0000256" key="16">
    <source>
        <dbReference type="ARBA" id="ARBA00030119"/>
    </source>
</evidence>
<keyword evidence="20" id="KW-1185">Reference proteome</keyword>
<organism evidence="19 20">
    <name type="scientific">Trichomonas vaginalis (strain ATCC PRA-98 / G3)</name>
    <dbReference type="NCBI Taxonomy" id="412133"/>
    <lineage>
        <taxon>Eukaryota</taxon>
        <taxon>Metamonada</taxon>
        <taxon>Parabasalia</taxon>
        <taxon>Trichomonadida</taxon>
        <taxon>Trichomonadidae</taxon>
        <taxon>Trichomonas</taxon>
    </lineage>
</organism>
<gene>
    <name evidence="19" type="ORF">TVAG_186690</name>
</gene>
<dbReference type="GO" id="GO:0046872">
    <property type="term" value="F:metal ion binding"/>
    <property type="evidence" value="ECO:0007669"/>
    <property type="project" value="UniProtKB-KW"/>
</dbReference>
<dbReference type="Pfam" id="PF01180">
    <property type="entry name" value="DHO_dh"/>
    <property type="match status" value="1"/>
</dbReference>
<proteinExistence type="inferred from homology"/>
<dbReference type="PANTHER" id="PTHR48109:SF1">
    <property type="entry name" value="DIHYDROOROTATE DEHYDROGENASE (FUMARATE)"/>
    <property type="match status" value="1"/>
</dbReference>
<dbReference type="Proteomes" id="UP000001542">
    <property type="component" value="Unassembled WGS sequence"/>
</dbReference>
<dbReference type="VEuPathDB" id="TrichDB:TVAG_186690"/>
<keyword evidence="6" id="KW-0813">Transport</keyword>
<dbReference type="SMR" id="A2FQA9"/>
<dbReference type="KEGG" id="tva:4750614"/>
<dbReference type="eggNOG" id="KOG1436">
    <property type="taxonomic scope" value="Eukaryota"/>
</dbReference>
<evidence type="ECO:0000256" key="13">
    <source>
        <dbReference type="ARBA" id="ARBA00022982"/>
    </source>
</evidence>
<dbReference type="InterPro" id="IPR013785">
    <property type="entry name" value="Aldolase_TIM"/>
</dbReference>
<dbReference type="GO" id="GO:0006207">
    <property type="term" value="P:'de novo' pyrimidine nucleobase biosynthetic process"/>
    <property type="evidence" value="ECO:0000318"/>
    <property type="project" value="GO_Central"/>
</dbReference>
<dbReference type="InParanoid" id="A2FQA9"/>
<evidence type="ECO:0000256" key="8">
    <source>
        <dbReference type="ARBA" id="ARBA00022630"/>
    </source>
</evidence>
<comment type="cofactor">
    <cofactor evidence="2">
        <name>[4Fe-4S] cluster</name>
        <dbReference type="ChEBI" id="CHEBI:49883"/>
    </cofactor>
</comment>
<evidence type="ECO:0000313" key="20">
    <source>
        <dbReference type="Proteomes" id="UP000001542"/>
    </source>
</evidence>
<dbReference type="GO" id="GO:0005737">
    <property type="term" value="C:cytoplasm"/>
    <property type="evidence" value="ECO:0000318"/>
    <property type="project" value="GO_Central"/>
</dbReference>
<keyword evidence="13" id="KW-0249">Electron transport</keyword>
<evidence type="ECO:0000256" key="3">
    <source>
        <dbReference type="ARBA" id="ARBA00004496"/>
    </source>
</evidence>
<evidence type="ECO:0000256" key="5">
    <source>
        <dbReference type="ARBA" id="ARBA00010804"/>
    </source>
</evidence>
<reference evidence="19" key="1">
    <citation type="submission" date="2006-10" db="EMBL/GenBank/DDBJ databases">
        <authorList>
            <person name="Amadeo P."/>
            <person name="Zhao Q."/>
            <person name="Wortman J."/>
            <person name="Fraser-Liggett C."/>
            <person name="Carlton J."/>
        </authorList>
    </citation>
    <scope>NUCLEOTIDE SEQUENCE</scope>
    <source>
        <strain evidence="19">G3</strain>
    </source>
</reference>
<evidence type="ECO:0000256" key="12">
    <source>
        <dbReference type="ARBA" id="ARBA00022975"/>
    </source>
</evidence>
<dbReference type="OrthoDB" id="14784at2759"/>
<evidence type="ECO:0000256" key="6">
    <source>
        <dbReference type="ARBA" id="ARBA00022448"/>
    </source>
</evidence>
<sequence length="268" mass="28185">MPLVVSMGYTAEEIAEMAPKVAPFADAIELSTHYISDDPKPMQDAIKAAINGTGGKPILLKLSPFRDAHIAAKAAEAAGASAIVAVNSFGPTLALDIECLGRSVMGSSTKYGWVSGPALKPLAMRIVYDVCKTVKIPVIGVGGCSTGTDAIEFLMAGASGIGICTSAIVSGREVFNRISGEMIDWITQHGIKDVNQLVGLALKQEATKQTKPPKVIEDNCVGCSQCELSCCYDAIKVVNAVAKVTPEKCFKCGLCYSRCLNHAITIDE</sequence>
<evidence type="ECO:0000256" key="7">
    <source>
        <dbReference type="ARBA" id="ARBA00022490"/>
    </source>
</evidence>
<keyword evidence="10" id="KW-0479">Metal-binding</keyword>
<dbReference type="Gene3D" id="3.20.20.70">
    <property type="entry name" value="Aldolase class I"/>
    <property type="match status" value="1"/>
</dbReference>
<dbReference type="GO" id="GO:0006221">
    <property type="term" value="P:pyrimidine nucleotide biosynthetic process"/>
    <property type="evidence" value="ECO:0007669"/>
    <property type="project" value="UniProtKB-KW"/>
</dbReference>
<dbReference type="SUPFAM" id="SSF51395">
    <property type="entry name" value="FMN-linked oxidoreductases"/>
    <property type="match status" value="1"/>
</dbReference>
<comment type="pathway">
    <text evidence="4">Pyrimidine metabolism; UMP biosynthesis via de novo pathway.</text>
</comment>
<evidence type="ECO:0000313" key="19">
    <source>
        <dbReference type="EMBL" id="EAX92899.1"/>
    </source>
</evidence>
<keyword evidence="11" id="KW-0677">Repeat</keyword>
<dbReference type="InterPro" id="IPR017896">
    <property type="entry name" value="4Fe4S_Fe-S-bd"/>
</dbReference>
<feature type="domain" description="4Fe-4S ferredoxin-type" evidence="18">
    <location>
        <begin position="211"/>
        <end position="240"/>
    </location>
</feature>
<evidence type="ECO:0000256" key="11">
    <source>
        <dbReference type="ARBA" id="ARBA00022737"/>
    </source>
</evidence>
<accession>A2FQA9</accession>
<keyword evidence="9" id="KW-0288">FMN</keyword>
<dbReference type="VEuPathDB" id="TrichDB:TVAGG3_0687440"/>
<evidence type="ECO:0000256" key="14">
    <source>
        <dbReference type="ARBA" id="ARBA00023002"/>
    </source>
</evidence>
<dbReference type="STRING" id="5722.A2FQA9"/>
<dbReference type="InterPro" id="IPR050074">
    <property type="entry name" value="DHO_dehydrogenase"/>
</dbReference>
<reference evidence="19" key="2">
    <citation type="journal article" date="2007" name="Science">
        <title>Draft genome sequence of the sexually transmitted pathogen Trichomonas vaginalis.</title>
        <authorList>
            <person name="Carlton J.M."/>
            <person name="Hirt R.P."/>
            <person name="Silva J.C."/>
            <person name="Delcher A.L."/>
            <person name="Schatz M."/>
            <person name="Zhao Q."/>
            <person name="Wortman J.R."/>
            <person name="Bidwell S.L."/>
            <person name="Alsmark U.C.M."/>
            <person name="Besteiro S."/>
            <person name="Sicheritz-Ponten T."/>
            <person name="Noel C.J."/>
            <person name="Dacks J.B."/>
            <person name="Foster P.G."/>
            <person name="Simillion C."/>
            <person name="Van de Peer Y."/>
            <person name="Miranda-Saavedra D."/>
            <person name="Barton G.J."/>
            <person name="Westrop G.D."/>
            <person name="Mueller S."/>
            <person name="Dessi D."/>
            <person name="Fiori P.L."/>
            <person name="Ren Q."/>
            <person name="Paulsen I."/>
            <person name="Zhang H."/>
            <person name="Bastida-Corcuera F.D."/>
            <person name="Simoes-Barbosa A."/>
            <person name="Brown M.T."/>
            <person name="Hayes R.D."/>
            <person name="Mukherjee M."/>
            <person name="Okumura C.Y."/>
            <person name="Schneider R."/>
            <person name="Smith A.J."/>
            <person name="Vanacova S."/>
            <person name="Villalvazo M."/>
            <person name="Haas B.J."/>
            <person name="Pertea M."/>
            <person name="Feldblyum T.V."/>
            <person name="Utterback T.R."/>
            <person name="Shu C.L."/>
            <person name="Osoegawa K."/>
            <person name="de Jong P.J."/>
            <person name="Hrdy I."/>
            <person name="Horvathova L."/>
            <person name="Zubacova Z."/>
            <person name="Dolezal P."/>
            <person name="Malik S.B."/>
            <person name="Logsdon J.M. Jr."/>
            <person name="Henze K."/>
            <person name="Gupta A."/>
            <person name="Wang C.C."/>
            <person name="Dunne R.L."/>
            <person name="Upcroft J.A."/>
            <person name="Upcroft P."/>
            <person name="White O."/>
            <person name="Salzberg S.L."/>
            <person name="Tang P."/>
            <person name="Chiu C.-H."/>
            <person name="Lee Y.-S."/>
            <person name="Embley T.M."/>
            <person name="Coombs G.H."/>
            <person name="Mottram J.C."/>
            <person name="Tachezy J."/>
            <person name="Fraser-Liggett C.M."/>
            <person name="Johnson P.J."/>
        </authorList>
    </citation>
    <scope>NUCLEOTIDE SEQUENCE [LARGE SCALE GENOMIC DNA]</scope>
    <source>
        <strain evidence="19">G3</strain>
    </source>
</reference>
<evidence type="ECO:0000256" key="2">
    <source>
        <dbReference type="ARBA" id="ARBA00001966"/>
    </source>
</evidence>
<keyword evidence="8" id="KW-0285">Flavoprotein</keyword>
<evidence type="ECO:0000256" key="10">
    <source>
        <dbReference type="ARBA" id="ARBA00022723"/>
    </source>
</evidence>
<keyword evidence="12" id="KW-0665">Pyrimidine biosynthesis</keyword>
<keyword evidence="14" id="KW-0560">Oxidoreductase</keyword>
<dbReference type="EMBL" id="DS113941">
    <property type="protein sequence ID" value="EAX92899.1"/>
    <property type="molecule type" value="Genomic_DNA"/>
</dbReference>
<keyword evidence="15" id="KW-0408">Iron</keyword>
<dbReference type="Gene3D" id="3.30.70.20">
    <property type="match status" value="1"/>
</dbReference>
<evidence type="ECO:0000256" key="15">
    <source>
        <dbReference type="ARBA" id="ARBA00023004"/>
    </source>
</evidence>
<evidence type="ECO:0000256" key="1">
    <source>
        <dbReference type="ARBA" id="ARBA00001917"/>
    </source>
</evidence>
<comment type="subcellular location">
    <subcellularLocation>
        <location evidence="3">Cytoplasm</location>
    </subcellularLocation>
</comment>
<feature type="domain" description="4Fe-4S ferredoxin-type" evidence="18">
    <location>
        <begin position="242"/>
        <end position="268"/>
    </location>
</feature>
<name>A2FQA9_TRIV3</name>
<dbReference type="InterPro" id="IPR005720">
    <property type="entry name" value="Dihydroorotate_DH_cat"/>
</dbReference>
<dbReference type="PANTHER" id="PTHR48109">
    <property type="entry name" value="DIHYDROOROTATE DEHYDROGENASE (QUINONE), MITOCHONDRIAL-RELATED"/>
    <property type="match status" value="1"/>
</dbReference>
<dbReference type="GO" id="GO:0004152">
    <property type="term" value="F:dihydroorotate dehydrogenase activity"/>
    <property type="evidence" value="ECO:0000318"/>
    <property type="project" value="GO_Central"/>
</dbReference>
<dbReference type="FunFam" id="3.30.70.20:FF:000033">
    <property type="entry name" value="Anaerobic sulfite reductase subunit AsrC"/>
    <property type="match status" value="1"/>
</dbReference>
<evidence type="ECO:0000259" key="18">
    <source>
        <dbReference type="PROSITE" id="PS51379"/>
    </source>
</evidence>
<dbReference type="AlphaFoldDB" id="A2FQA9"/>
<evidence type="ECO:0000256" key="17">
    <source>
        <dbReference type="ARBA" id="ARBA00032722"/>
    </source>
</evidence>
<protein>
    <recommendedName>
        <fullName evidence="17">Dihydrothymine dehydrogenase</fullName>
    </recommendedName>
    <alternativeName>
        <fullName evidence="16">Dihydrouracil dehydrogenase</fullName>
    </alternativeName>
</protein>
<comment type="cofactor">
    <cofactor evidence="1">
        <name>FMN</name>
        <dbReference type="ChEBI" id="CHEBI:58210"/>
    </cofactor>
</comment>
<dbReference type="PROSITE" id="PS51379">
    <property type="entry name" value="4FE4S_FER_2"/>
    <property type="match status" value="2"/>
</dbReference>
<dbReference type="SUPFAM" id="SSF54862">
    <property type="entry name" value="4Fe-4S ferredoxins"/>
    <property type="match status" value="1"/>
</dbReference>
<evidence type="ECO:0000256" key="4">
    <source>
        <dbReference type="ARBA" id="ARBA00004725"/>
    </source>
</evidence>
<comment type="similarity">
    <text evidence="5">Belongs to the dihydropyrimidine dehydrogenase family.</text>
</comment>
<keyword evidence="7" id="KW-0963">Cytoplasm</keyword>
<dbReference type="RefSeq" id="XP_001305829.1">
    <property type="nucleotide sequence ID" value="XM_001305828.1"/>
</dbReference>